<keyword evidence="2" id="KW-1185">Reference proteome</keyword>
<proteinExistence type="predicted"/>
<organism evidence="1 2">
    <name type="scientific">Paenibacillus phoenicis</name>
    <dbReference type="NCBI Taxonomy" id="554117"/>
    <lineage>
        <taxon>Bacteria</taxon>
        <taxon>Bacillati</taxon>
        <taxon>Bacillota</taxon>
        <taxon>Bacilli</taxon>
        <taxon>Bacillales</taxon>
        <taxon>Paenibacillaceae</taxon>
        <taxon>Paenibacillus</taxon>
    </lineage>
</organism>
<sequence length="64" mass="7331">MSTKSTASRIAYFTRKANQYGARRYDFLRGRSASRPPALRYKRLLAYKAAVHRRILAERGAING</sequence>
<accession>A0ABU5PPN6</accession>
<dbReference type="EMBL" id="JAYERP010000001">
    <property type="protein sequence ID" value="MEA3571782.1"/>
    <property type="molecule type" value="Genomic_DNA"/>
</dbReference>
<protein>
    <submittedName>
        <fullName evidence="1">Uncharacterized protein</fullName>
    </submittedName>
</protein>
<name>A0ABU5PPN6_9BACL</name>
<evidence type="ECO:0000313" key="1">
    <source>
        <dbReference type="EMBL" id="MEA3571782.1"/>
    </source>
</evidence>
<comment type="caution">
    <text evidence="1">The sequence shown here is derived from an EMBL/GenBank/DDBJ whole genome shotgun (WGS) entry which is preliminary data.</text>
</comment>
<reference evidence="1 2" key="1">
    <citation type="submission" date="2023-12" db="EMBL/GenBank/DDBJ databases">
        <title>Whole genome sequencing of Paenibacillus phoenicis isolated from the Phoenix Mars Lander spacecraft assembly facility.</title>
        <authorList>
            <person name="Garcia A."/>
            <person name="Venkateswaran K."/>
        </authorList>
    </citation>
    <scope>NUCLEOTIDE SEQUENCE [LARGE SCALE GENOMIC DNA]</scope>
    <source>
        <strain evidence="1 2">3PO2SA</strain>
    </source>
</reference>
<evidence type="ECO:0000313" key="2">
    <source>
        <dbReference type="Proteomes" id="UP001292216"/>
    </source>
</evidence>
<dbReference type="RefSeq" id="WP_323078347.1">
    <property type="nucleotide sequence ID" value="NZ_CBCSKM010000009.1"/>
</dbReference>
<gene>
    <name evidence="1" type="ORF">U9M73_17695</name>
</gene>
<dbReference type="Proteomes" id="UP001292216">
    <property type="component" value="Unassembled WGS sequence"/>
</dbReference>